<comment type="caution">
    <text evidence="2">The sequence shown here is derived from an EMBL/GenBank/DDBJ whole genome shotgun (WGS) entry which is preliminary data.</text>
</comment>
<reference evidence="2" key="1">
    <citation type="journal article" date="2019" name="bioRxiv">
        <title>The Genome of the Zebra Mussel, Dreissena polymorpha: A Resource for Invasive Species Research.</title>
        <authorList>
            <person name="McCartney M.A."/>
            <person name="Auch B."/>
            <person name="Kono T."/>
            <person name="Mallez S."/>
            <person name="Zhang Y."/>
            <person name="Obille A."/>
            <person name="Becker A."/>
            <person name="Abrahante J.E."/>
            <person name="Garbe J."/>
            <person name="Badalamenti J.P."/>
            <person name="Herman A."/>
            <person name="Mangelson H."/>
            <person name="Liachko I."/>
            <person name="Sullivan S."/>
            <person name="Sone E.D."/>
            <person name="Koren S."/>
            <person name="Silverstein K.A.T."/>
            <person name="Beckman K.B."/>
            <person name="Gohl D.M."/>
        </authorList>
    </citation>
    <scope>NUCLEOTIDE SEQUENCE</scope>
    <source>
        <strain evidence="2">Duluth1</strain>
        <tissue evidence="2">Whole animal</tissue>
    </source>
</reference>
<reference evidence="2" key="2">
    <citation type="submission" date="2020-11" db="EMBL/GenBank/DDBJ databases">
        <authorList>
            <person name="McCartney M.A."/>
            <person name="Auch B."/>
            <person name="Kono T."/>
            <person name="Mallez S."/>
            <person name="Becker A."/>
            <person name="Gohl D.M."/>
            <person name="Silverstein K.A.T."/>
            <person name="Koren S."/>
            <person name="Bechman K.B."/>
            <person name="Herman A."/>
            <person name="Abrahante J.E."/>
            <person name="Garbe J."/>
        </authorList>
    </citation>
    <scope>NUCLEOTIDE SEQUENCE</scope>
    <source>
        <strain evidence="2">Duluth1</strain>
        <tissue evidence="2">Whole animal</tissue>
    </source>
</reference>
<keyword evidence="3" id="KW-1185">Reference proteome</keyword>
<gene>
    <name evidence="2" type="ORF">DPMN_114677</name>
</gene>
<organism evidence="2 3">
    <name type="scientific">Dreissena polymorpha</name>
    <name type="common">Zebra mussel</name>
    <name type="synonym">Mytilus polymorpha</name>
    <dbReference type="NCBI Taxonomy" id="45954"/>
    <lineage>
        <taxon>Eukaryota</taxon>
        <taxon>Metazoa</taxon>
        <taxon>Spiralia</taxon>
        <taxon>Lophotrochozoa</taxon>
        <taxon>Mollusca</taxon>
        <taxon>Bivalvia</taxon>
        <taxon>Autobranchia</taxon>
        <taxon>Heteroconchia</taxon>
        <taxon>Euheterodonta</taxon>
        <taxon>Imparidentia</taxon>
        <taxon>Neoheterodontei</taxon>
        <taxon>Myida</taxon>
        <taxon>Dreissenoidea</taxon>
        <taxon>Dreissenidae</taxon>
        <taxon>Dreissena</taxon>
    </lineage>
</organism>
<evidence type="ECO:0000256" key="1">
    <source>
        <dbReference type="SAM" id="MobiDB-lite"/>
    </source>
</evidence>
<protein>
    <submittedName>
        <fullName evidence="2">Uncharacterized protein</fullName>
    </submittedName>
</protein>
<evidence type="ECO:0000313" key="3">
    <source>
        <dbReference type="Proteomes" id="UP000828390"/>
    </source>
</evidence>
<feature type="compositionally biased region" description="Basic and acidic residues" evidence="1">
    <location>
        <begin position="15"/>
        <end position="25"/>
    </location>
</feature>
<sequence length="70" mass="7985">MQQHEEDIGGLFSTDRSDFRPERAVLNRPLRLPSREGCSQPTALTSVTRGLFSTDRSDFRPERAVLNRPL</sequence>
<dbReference type="Proteomes" id="UP000828390">
    <property type="component" value="Unassembled WGS sequence"/>
</dbReference>
<dbReference type="EMBL" id="JAIWYP010000004">
    <property type="protein sequence ID" value="KAH3841219.1"/>
    <property type="molecule type" value="Genomic_DNA"/>
</dbReference>
<accession>A0A9D4KKN9</accession>
<proteinExistence type="predicted"/>
<name>A0A9D4KKN9_DREPO</name>
<dbReference type="AlphaFoldDB" id="A0A9D4KKN9"/>
<feature type="region of interest" description="Disordered" evidence="1">
    <location>
        <begin position="1"/>
        <end position="43"/>
    </location>
</feature>
<evidence type="ECO:0000313" key="2">
    <source>
        <dbReference type="EMBL" id="KAH3841219.1"/>
    </source>
</evidence>